<proteinExistence type="predicted"/>
<comment type="caution">
    <text evidence="2">The sequence shown here is derived from an EMBL/GenBank/DDBJ whole genome shotgun (WGS) entry which is preliminary data.</text>
</comment>
<name>A0A9X7P4Z1_9FIRM</name>
<keyword evidence="1" id="KW-0472">Membrane</keyword>
<sequence length="95" mass="10136">MDFYKLLVVAAVLEALWETCKMFWQQGKISADRIGAVILGVFLCVAAGVDFFGMVGVPLAVPYAGMVLSGLLVSRGANFLHDFLGAIEGLRKNAG</sequence>
<dbReference type="Proteomes" id="UP000239430">
    <property type="component" value="Unassembled WGS sequence"/>
</dbReference>
<keyword evidence="1" id="KW-1133">Transmembrane helix</keyword>
<reference evidence="2 3" key="1">
    <citation type="submission" date="2018-03" db="EMBL/GenBank/DDBJ databases">
        <title>Genome sequence of Moorella stamsii DSM 26217.</title>
        <authorList>
            <person name="Poehlein A."/>
            <person name="Daniel R."/>
        </authorList>
    </citation>
    <scope>NUCLEOTIDE SEQUENCE [LARGE SCALE GENOMIC DNA]</scope>
    <source>
        <strain evidence="3">DSM 26217</strain>
    </source>
</reference>
<accession>A0A9X7P4Z1</accession>
<keyword evidence="3" id="KW-1185">Reference proteome</keyword>
<feature type="transmembrane region" description="Helical" evidence="1">
    <location>
        <begin position="36"/>
        <end position="61"/>
    </location>
</feature>
<evidence type="ECO:0000256" key="1">
    <source>
        <dbReference type="SAM" id="Phobius"/>
    </source>
</evidence>
<evidence type="ECO:0000313" key="2">
    <source>
        <dbReference type="EMBL" id="PRR69573.1"/>
    </source>
</evidence>
<protein>
    <submittedName>
        <fullName evidence="2">Uncharacterized protein</fullName>
    </submittedName>
</protein>
<dbReference type="AlphaFoldDB" id="A0A9X7P4Z1"/>
<keyword evidence="1" id="KW-0812">Transmembrane</keyword>
<dbReference type="RefSeq" id="WP_054937037.1">
    <property type="nucleotide sequence ID" value="NZ_PVXL01000072.1"/>
</dbReference>
<dbReference type="EMBL" id="PVXL01000072">
    <property type="protein sequence ID" value="PRR69573.1"/>
    <property type="molecule type" value="Genomic_DNA"/>
</dbReference>
<evidence type="ECO:0000313" key="3">
    <source>
        <dbReference type="Proteomes" id="UP000239430"/>
    </source>
</evidence>
<organism evidence="2 3">
    <name type="scientific">Neomoorella stamsii</name>
    <dbReference type="NCBI Taxonomy" id="1266720"/>
    <lineage>
        <taxon>Bacteria</taxon>
        <taxon>Bacillati</taxon>
        <taxon>Bacillota</taxon>
        <taxon>Clostridia</taxon>
        <taxon>Neomoorellales</taxon>
        <taxon>Neomoorellaceae</taxon>
        <taxon>Neomoorella</taxon>
    </lineage>
</organism>
<gene>
    <name evidence="2" type="ORF">MOST_29950</name>
</gene>